<dbReference type="SUPFAM" id="SSF103032">
    <property type="entry name" value="Hypothetical protein YwqG"/>
    <property type="match status" value="1"/>
</dbReference>
<dbReference type="Pfam" id="PF09234">
    <property type="entry name" value="DUF1963"/>
    <property type="match status" value="1"/>
</dbReference>
<dbReference type="PANTHER" id="PTHR36436">
    <property type="entry name" value="SLL5081 PROTEIN"/>
    <property type="match status" value="1"/>
</dbReference>
<name>A0A2W2BMT8_9BACT</name>
<evidence type="ECO:0000313" key="1">
    <source>
        <dbReference type="EMBL" id="PZF74766.1"/>
    </source>
</evidence>
<dbReference type="Proteomes" id="UP000248745">
    <property type="component" value="Unassembled WGS sequence"/>
</dbReference>
<sequence length="251" mass="28796">MIPAFLAPFQSEIEKRKLDTIKIKATPLANGEKLAITQSKFLGQPYLPVGMDYPKGTDGKPLIMLAQINFAEAPALENYPAEGILQLFVHPTKWDEMKDYKVLFHEAVTDNFQTNFGFLKPNLFDESPIECEHKLEFRKETEYGSVCDFRFDVTFGGKSYDDYQETLPQAEMEELENLFYITGHKIGGYASFTQEDPRSNDDKSKDDVLLLQVDSDRKIMFGDSGVANVFINIEDLKNKRFDKAYFNWDCC</sequence>
<dbReference type="PANTHER" id="PTHR36436:SF6">
    <property type="entry name" value="SLL5081 PROTEIN"/>
    <property type="match status" value="1"/>
</dbReference>
<dbReference type="InterPro" id="IPR015315">
    <property type="entry name" value="DUF1963"/>
</dbReference>
<accession>A0A2W2BMT8</accession>
<dbReference type="AlphaFoldDB" id="A0A2W2BMT8"/>
<dbReference type="RefSeq" id="WP_110996972.1">
    <property type="nucleotide sequence ID" value="NZ_QKTW01000002.1"/>
</dbReference>
<dbReference type="EMBL" id="QKTW01000002">
    <property type="protein sequence ID" value="PZF74766.1"/>
    <property type="molecule type" value="Genomic_DNA"/>
</dbReference>
<comment type="caution">
    <text evidence="1">The sequence shown here is derived from an EMBL/GenBank/DDBJ whole genome shotgun (WGS) entry which is preliminary data.</text>
</comment>
<dbReference type="Gene3D" id="2.30.320.10">
    <property type="entry name" value="YwqG-like"/>
    <property type="match status" value="1"/>
</dbReference>
<dbReference type="InterPro" id="IPR035948">
    <property type="entry name" value="YwqG-like_sf"/>
</dbReference>
<gene>
    <name evidence="1" type="ORF">DN068_00795</name>
</gene>
<evidence type="ECO:0000313" key="2">
    <source>
        <dbReference type="Proteomes" id="UP000248745"/>
    </source>
</evidence>
<keyword evidence="2" id="KW-1185">Reference proteome</keyword>
<protein>
    <submittedName>
        <fullName evidence="1">DUF1963 domain-containing protein</fullName>
    </submittedName>
</protein>
<organism evidence="1 2">
    <name type="scientific">Taibaiella soli</name>
    <dbReference type="NCBI Taxonomy" id="1649169"/>
    <lineage>
        <taxon>Bacteria</taxon>
        <taxon>Pseudomonadati</taxon>
        <taxon>Bacteroidota</taxon>
        <taxon>Chitinophagia</taxon>
        <taxon>Chitinophagales</taxon>
        <taxon>Chitinophagaceae</taxon>
        <taxon>Taibaiella</taxon>
    </lineage>
</organism>
<dbReference type="OrthoDB" id="57088at2"/>
<proteinExistence type="predicted"/>
<reference evidence="1 2" key="1">
    <citation type="submission" date="2018-06" db="EMBL/GenBank/DDBJ databases">
        <title>Mucibacter soli gen. nov., sp. nov., a new member of the family Chitinophagaceae producing mucin.</title>
        <authorList>
            <person name="Kim M.-K."/>
            <person name="Park S."/>
            <person name="Kim T.-S."/>
            <person name="Joung Y."/>
            <person name="Han J.-H."/>
            <person name="Kim S.B."/>
        </authorList>
    </citation>
    <scope>NUCLEOTIDE SEQUENCE [LARGE SCALE GENOMIC DNA]</scope>
    <source>
        <strain evidence="1 2">R1-15</strain>
    </source>
</reference>